<dbReference type="PANTHER" id="PTHR35603">
    <property type="match status" value="1"/>
</dbReference>
<dbReference type="InterPro" id="IPR008816">
    <property type="entry name" value="Gly_zipper_2TM_dom"/>
</dbReference>
<dbReference type="InterPro" id="IPR051407">
    <property type="entry name" value="Bact_OM_lipoprot/Surf_antigen"/>
</dbReference>
<protein>
    <submittedName>
        <fullName evidence="4">Outer membrane lipoprotein SlyB</fullName>
    </submittedName>
</protein>
<evidence type="ECO:0000256" key="1">
    <source>
        <dbReference type="ARBA" id="ARBA00004370"/>
    </source>
</evidence>
<dbReference type="EMBL" id="FNEM01000003">
    <property type="protein sequence ID" value="SDI77833.1"/>
    <property type="molecule type" value="Genomic_DNA"/>
</dbReference>
<feature type="domain" description="Glycine zipper 2TM" evidence="3">
    <location>
        <begin position="50"/>
        <end position="83"/>
    </location>
</feature>
<gene>
    <name evidence="4" type="ORF">SAMN04488540_10384</name>
</gene>
<dbReference type="AlphaFoldDB" id="A0A1G8NCF2"/>
<comment type="subcellular location">
    <subcellularLocation>
        <location evidence="1">Membrane</location>
    </subcellularLocation>
</comment>
<dbReference type="Proteomes" id="UP000199527">
    <property type="component" value="Unassembled WGS sequence"/>
</dbReference>
<evidence type="ECO:0000259" key="3">
    <source>
        <dbReference type="Pfam" id="PF05433"/>
    </source>
</evidence>
<dbReference type="GO" id="GO:0019867">
    <property type="term" value="C:outer membrane"/>
    <property type="evidence" value="ECO:0007669"/>
    <property type="project" value="InterPro"/>
</dbReference>
<name>A0A1G8NCF2_9GAMM</name>
<sequence length="146" mass="15828">MLLVTVQAQAQVYNRNQAVPVQKVDYATVESVRQVTQDELVEDRNRGWKTFGGALVGGLIGNQFGGGSGKDVATVVGALLGAGMVHNNNPAYQVRQIRLVELIVKTEAGEQLMVLQDRDPSMLFQAGDEVRLVYLQGGSVRVDKAM</sequence>
<dbReference type="RefSeq" id="WP_245709882.1">
    <property type="nucleotide sequence ID" value="NZ_FNEM01000003.1"/>
</dbReference>
<keyword evidence="4" id="KW-0449">Lipoprotein</keyword>
<organism evidence="4 5">
    <name type="scientific">Ferrimonas sediminum</name>
    <dbReference type="NCBI Taxonomy" id="718193"/>
    <lineage>
        <taxon>Bacteria</taxon>
        <taxon>Pseudomonadati</taxon>
        <taxon>Pseudomonadota</taxon>
        <taxon>Gammaproteobacteria</taxon>
        <taxon>Alteromonadales</taxon>
        <taxon>Ferrimonadaceae</taxon>
        <taxon>Ferrimonas</taxon>
    </lineage>
</organism>
<accession>A0A1G8NCF2</accession>
<keyword evidence="5" id="KW-1185">Reference proteome</keyword>
<evidence type="ECO:0000256" key="2">
    <source>
        <dbReference type="ARBA" id="ARBA00023136"/>
    </source>
</evidence>
<evidence type="ECO:0000313" key="5">
    <source>
        <dbReference type="Proteomes" id="UP000199527"/>
    </source>
</evidence>
<proteinExistence type="predicted"/>
<keyword evidence="2" id="KW-0472">Membrane</keyword>
<reference evidence="5" key="1">
    <citation type="submission" date="2016-10" db="EMBL/GenBank/DDBJ databases">
        <authorList>
            <person name="Varghese N."/>
            <person name="Submissions S."/>
        </authorList>
    </citation>
    <scope>NUCLEOTIDE SEQUENCE [LARGE SCALE GENOMIC DNA]</scope>
    <source>
        <strain evidence="5">DSM 23317</strain>
    </source>
</reference>
<dbReference type="PANTHER" id="PTHR35603:SF2">
    <property type="entry name" value="OUTER MEMBRANE LIPOPROTEIN"/>
    <property type="match status" value="1"/>
</dbReference>
<dbReference type="Pfam" id="PF05433">
    <property type="entry name" value="Rick_17kDa_Anti"/>
    <property type="match status" value="1"/>
</dbReference>
<evidence type="ECO:0000313" key="4">
    <source>
        <dbReference type="EMBL" id="SDI77833.1"/>
    </source>
</evidence>